<proteinExistence type="predicted"/>
<reference evidence="2" key="1">
    <citation type="submission" date="2020-10" db="EMBL/GenBank/DDBJ databases">
        <authorList>
            <person name="Hahn C.J."/>
            <person name="Laso-Perez R."/>
            <person name="Vulcano F."/>
            <person name="Vaziourakis K.-M."/>
            <person name="Stokke R."/>
            <person name="Steen I.H."/>
            <person name="Teske A."/>
            <person name="Boetius A."/>
            <person name="Liebeke M."/>
            <person name="Amann R."/>
            <person name="Knittel K."/>
        </authorList>
    </citation>
    <scope>NUCLEOTIDE SEQUENCE</scope>
    <source>
        <strain evidence="2">Gfbio:e3339647-f889-4370-9287-4fb5cb688e4c:AG392J18_GoMArc1</strain>
    </source>
</reference>
<keyword evidence="1" id="KW-0812">Transmembrane</keyword>
<evidence type="ECO:0000313" key="3">
    <source>
        <dbReference type="Proteomes" id="UP000612009"/>
    </source>
</evidence>
<sequence>MTSIQSVLKVRRFGSLSPESELWDDIDPECTACLDPSETEPLPPVPELPTIVLFSAALIALAGYIGLRRQKNN</sequence>
<feature type="transmembrane region" description="Helical" evidence="1">
    <location>
        <begin position="48"/>
        <end position="67"/>
    </location>
</feature>
<comment type="caution">
    <text evidence="2">The sequence shown here is derived from an EMBL/GenBank/DDBJ whole genome shotgun (WGS) entry which is preliminary data.</text>
</comment>
<name>A0A811TG44_9EURY</name>
<evidence type="ECO:0000313" key="2">
    <source>
        <dbReference type="EMBL" id="CAD6493715.1"/>
    </source>
</evidence>
<gene>
    <name evidence="2" type="ORF">LAKADJCE_00566</name>
</gene>
<dbReference type="Proteomes" id="UP000612009">
    <property type="component" value="Unassembled WGS sequence"/>
</dbReference>
<dbReference type="AlphaFoldDB" id="A0A811TG44"/>
<keyword evidence="1" id="KW-1133">Transmembrane helix</keyword>
<protein>
    <submittedName>
        <fullName evidence="2">Uncharacterized protein</fullName>
    </submittedName>
</protein>
<organism evidence="2 3">
    <name type="scientific">Candidatus Argoarchaeum ethanivorans</name>
    <dbReference type="NCBI Taxonomy" id="2608793"/>
    <lineage>
        <taxon>Archaea</taxon>
        <taxon>Methanobacteriati</taxon>
        <taxon>Methanobacteriota</taxon>
        <taxon>Stenosarchaea group</taxon>
        <taxon>Methanomicrobia</taxon>
        <taxon>Methanosarcinales</taxon>
        <taxon>Methanosarcinales incertae sedis</taxon>
        <taxon>GOM Arc I cluster</taxon>
        <taxon>Candidatus Argoarchaeum</taxon>
    </lineage>
</organism>
<keyword evidence="1" id="KW-0472">Membrane</keyword>
<dbReference type="EMBL" id="CAJHIR010000030">
    <property type="protein sequence ID" value="CAD6493715.1"/>
    <property type="molecule type" value="Genomic_DNA"/>
</dbReference>
<accession>A0A811TG44</accession>
<evidence type="ECO:0000256" key="1">
    <source>
        <dbReference type="SAM" id="Phobius"/>
    </source>
</evidence>